<accession>A0AAV4WD46</accession>
<evidence type="ECO:0000313" key="1">
    <source>
        <dbReference type="EMBL" id="GIY80755.1"/>
    </source>
</evidence>
<dbReference type="Proteomes" id="UP001054837">
    <property type="component" value="Unassembled WGS sequence"/>
</dbReference>
<name>A0AAV4WD46_9ARAC</name>
<reference evidence="1 2" key="1">
    <citation type="submission" date="2021-06" db="EMBL/GenBank/DDBJ databases">
        <title>Caerostris darwini draft genome.</title>
        <authorList>
            <person name="Kono N."/>
            <person name="Arakawa K."/>
        </authorList>
    </citation>
    <scope>NUCLEOTIDE SEQUENCE [LARGE SCALE GENOMIC DNA]</scope>
</reference>
<sequence>MEEPSDGVFQFRHLAQNDVRLFEKSQVIIIITSNFHYLLPSSLLWLDRVLLFSSTSTNVCLFSKNWRISVVAKNAIFVLSLAFEKGRIELIDMRGKLTNSGRSCGLGFATEQLSCEEEKAFWM</sequence>
<keyword evidence="2" id="KW-1185">Reference proteome</keyword>
<organism evidence="1 2">
    <name type="scientific">Caerostris darwini</name>
    <dbReference type="NCBI Taxonomy" id="1538125"/>
    <lineage>
        <taxon>Eukaryota</taxon>
        <taxon>Metazoa</taxon>
        <taxon>Ecdysozoa</taxon>
        <taxon>Arthropoda</taxon>
        <taxon>Chelicerata</taxon>
        <taxon>Arachnida</taxon>
        <taxon>Araneae</taxon>
        <taxon>Araneomorphae</taxon>
        <taxon>Entelegynae</taxon>
        <taxon>Araneoidea</taxon>
        <taxon>Araneidae</taxon>
        <taxon>Caerostris</taxon>
    </lineage>
</organism>
<dbReference type="AlphaFoldDB" id="A0AAV4WD46"/>
<dbReference type="EMBL" id="BPLQ01014549">
    <property type="protein sequence ID" value="GIY80755.1"/>
    <property type="molecule type" value="Genomic_DNA"/>
</dbReference>
<comment type="caution">
    <text evidence="1">The sequence shown here is derived from an EMBL/GenBank/DDBJ whole genome shotgun (WGS) entry which is preliminary data.</text>
</comment>
<proteinExistence type="predicted"/>
<gene>
    <name evidence="1" type="ORF">CDAR_368341</name>
</gene>
<evidence type="ECO:0000313" key="2">
    <source>
        <dbReference type="Proteomes" id="UP001054837"/>
    </source>
</evidence>
<protein>
    <submittedName>
        <fullName evidence="1">Uncharacterized protein</fullName>
    </submittedName>
</protein>